<comment type="catalytic activity">
    <reaction evidence="9">
        <text>4-amino-4-deoxychorismate = 4-aminobenzoate + pyruvate + H(+)</text>
        <dbReference type="Rhea" id="RHEA:16201"/>
        <dbReference type="ChEBI" id="CHEBI:15361"/>
        <dbReference type="ChEBI" id="CHEBI:15378"/>
        <dbReference type="ChEBI" id="CHEBI:17836"/>
        <dbReference type="ChEBI" id="CHEBI:58406"/>
        <dbReference type="EC" id="4.1.3.38"/>
    </reaction>
</comment>
<dbReference type="RefSeq" id="WP_222157371.1">
    <property type="nucleotide sequence ID" value="NZ_CP081864.1"/>
</dbReference>
<reference evidence="13 14" key="1">
    <citation type="submission" date="2021-08" db="EMBL/GenBank/DDBJ databases">
        <title>Culture and genomic analysis of Symbiopectobacterium purcellii sp. nov. gen. nov., isolated from the leafhopper Empoasca decipiens.</title>
        <authorList>
            <person name="Nadal-Jimenez P."/>
            <person name="Siozios S."/>
            <person name="Halliday N."/>
            <person name="Camara M."/>
            <person name="Hurst G.D.D."/>
        </authorList>
    </citation>
    <scope>NUCLEOTIDE SEQUENCE [LARGE SCALE GENOMIC DNA]</scope>
    <source>
        <strain evidence="13 14">SyEd1</strain>
    </source>
</reference>
<dbReference type="CDD" id="cd01559">
    <property type="entry name" value="ADCL_like"/>
    <property type="match status" value="1"/>
</dbReference>
<dbReference type="PANTHER" id="PTHR42743">
    <property type="entry name" value="AMINO-ACID AMINOTRANSFERASE"/>
    <property type="match status" value="1"/>
</dbReference>
<evidence type="ECO:0000313" key="13">
    <source>
        <dbReference type="EMBL" id="QZN94244.1"/>
    </source>
</evidence>
<dbReference type="EMBL" id="CP081864">
    <property type="protein sequence ID" value="QZN94244.1"/>
    <property type="molecule type" value="Genomic_DNA"/>
</dbReference>
<dbReference type="Gene3D" id="3.30.470.10">
    <property type="match status" value="1"/>
</dbReference>
<organism evidence="13 14">
    <name type="scientific">Symbiopectobacterium purcellii</name>
    <dbReference type="NCBI Taxonomy" id="2871826"/>
    <lineage>
        <taxon>Bacteria</taxon>
        <taxon>Pseudomonadati</taxon>
        <taxon>Pseudomonadota</taxon>
        <taxon>Gammaproteobacteria</taxon>
        <taxon>Enterobacterales</taxon>
        <taxon>Enterobacteriaceae</taxon>
    </lineage>
</organism>
<keyword evidence="4 12" id="KW-0663">Pyridoxal phosphate</keyword>
<name>A0ABX9AHT6_9ENTR</name>
<evidence type="ECO:0000256" key="5">
    <source>
        <dbReference type="ARBA" id="ARBA00022909"/>
    </source>
</evidence>
<dbReference type="InterPro" id="IPR018300">
    <property type="entry name" value="Aminotrans_IV_CS"/>
</dbReference>
<dbReference type="InterPro" id="IPR050571">
    <property type="entry name" value="Class-IV_PLP-Dep_Aminotrnsfr"/>
</dbReference>
<keyword evidence="6 13" id="KW-0456">Lyase</keyword>
<dbReference type="NCBIfam" id="NF004761">
    <property type="entry name" value="PRK06092.1"/>
    <property type="match status" value="1"/>
</dbReference>
<dbReference type="SUPFAM" id="SSF56752">
    <property type="entry name" value="D-aminoacid aminotransferase-like PLP-dependent enzymes"/>
    <property type="match status" value="1"/>
</dbReference>
<comment type="subunit">
    <text evidence="3">Homodimer.</text>
</comment>
<dbReference type="Proteomes" id="UP000825886">
    <property type="component" value="Chromosome"/>
</dbReference>
<evidence type="ECO:0000256" key="3">
    <source>
        <dbReference type="ARBA" id="ARBA00011738"/>
    </source>
</evidence>
<evidence type="ECO:0000256" key="1">
    <source>
        <dbReference type="ARBA" id="ARBA00001933"/>
    </source>
</evidence>
<evidence type="ECO:0000313" key="14">
    <source>
        <dbReference type="Proteomes" id="UP000825886"/>
    </source>
</evidence>
<keyword evidence="5" id="KW-0289">Folate biosynthesis</keyword>
<evidence type="ECO:0000256" key="2">
    <source>
        <dbReference type="ARBA" id="ARBA00009320"/>
    </source>
</evidence>
<evidence type="ECO:0000256" key="10">
    <source>
        <dbReference type="NCBIfam" id="TIGR03461"/>
    </source>
</evidence>
<dbReference type="Pfam" id="PF01063">
    <property type="entry name" value="Aminotran_4"/>
    <property type="match status" value="1"/>
</dbReference>
<dbReference type="GO" id="GO:0008696">
    <property type="term" value="F:4-amino-4-deoxychorismate lyase activity"/>
    <property type="evidence" value="ECO:0007669"/>
    <property type="project" value="UniProtKB-EC"/>
</dbReference>
<comment type="cofactor">
    <cofactor evidence="1 12">
        <name>pyridoxal 5'-phosphate</name>
        <dbReference type="ChEBI" id="CHEBI:597326"/>
    </cofactor>
</comment>
<proteinExistence type="inferred from homology"/>
<keyword evidence="14" id="KW-1185">Reference proteome</keyword>
<dbReference type="InterPro" id="IPR043131">
    <property type="entry name" value="BCAT-like_N"/>
</dbReference>
<dbReference type="InterPro" id="IPR036038">
    <property type="entry name" value="Aminotransferase-like"/>
</dbReference>
<gene>
    <name evidence="13" type="primary">pabC</name>
    <name evidence="13" type="ORF">K6K13_12770</name>
</gene>
<evidence type="ECO:0000256" key="9">
    <source>
        <dbReference type="ARBA" id="ARBA00049529"/>
    </source>
</evidence>
<protein>
    <recommendedName>
        <fullName evidence="8 10">Aminodeoxychorismate lyase</fullName>
        <ecNumber evidence="8 10">4.1.3.38</ecNumber>
    </recommendedName>
</protein>
<evidence type="ECO:0000256" key="12">
    <source>
        <dbReference type="RuleBase" id="RU004516"/>
    </source>
</evidence>
<evidence type="ECO:0000256" key="6">
    <source>
        <dbReference type="ARBA" id="ARBA00023239"/>
    </source>
</evidence>
<evidence type="ECO:0000256" key="8">
    <source>
        <dbReference type="ARBA" id="ARBA00035676"/>
    </source>
</evidence>
<comment type="pathway">
    <text evidence="7">Cofactor biosynthesis; tetrahydrofolate biosynthesis; 4-aminobenzoate from chorismate: step 2/2.</text>
</comment>
<dbReference type="PROSITE" id="PS00770">
    <property type="entry name" value="AA_TRANSFER_CLASS_4"/>
    <property type="match status" value="1"/>
</dbReference>
<sequence>MFWINGQAQAQIAVIDRGLQYGDGCFTTARVLDGKIVWLPLHMARLRQDTARLQIPYAAWDILHVEMERAAQGVEQGVVKTILTRGSGGRGYSTLSCSEPTRIVMQTGYPAHYTAWRRQGIALGISPVALGRNPRLAGIKHLNRLEQILIRQEMEAQGVDDVVVLDTEGCLVECCAANLFWRKGYQVFTPDLSFAGVNGVARQQVMTRLAQYPDYQLQVVREPVTTLADADEVFVCNALMPVLPVNQIDTWCYRSRALYQLLSPNG</sequence>
<evidence type="ECO:0000256" key="7">
    <source>
        <dbReference type="ARBA" id="ARBA00035633"/>
    </source>
</evidence>
<dbReference type="InterPro" id="IPR001544">
    <property type="entry name" value="Aminotrans_IV"/>
</dbReference>
<accession>A0ABX9AHT6</accession>
<evidence type="ECO:0000256" key="4">
    <source>
        <dbReference type="ARBA" id="ARBA00022898"/>
    </source>
</evidence>
<dbReference type="InterPro" id="IPR043132">
    <property type="entry name" value="BCAT-like_C"/>
</dbReference>
<dbReference type="NCBIfam" id="TIGR03461">
    <property type="entry name" value="pabC_Proteo"/>
    <property type="match status" value="1"/>
</dbReference>
<evidence type="ECO:0000256" key="11">
    <source>
        <dbReference type="RuleBase" id="RU004106"/>
    </source>
</evidence>
<dbReference type="InterPro" id="IPR017824">
    <property type="entry name" value="Aminodeoxychorismate_lyase_IV"/>
</dbReference>
<dbReference type="PANTHER" id="PTHR42743:SF2">
    <property type="entry name" value="AMINODEOXYCHORISMATE LYASE"/>
    <property type="match status" value="1"/>
</dbReference>
<comment type="similarity">
    <text evidence="2 11">Belongs to the class-IV pyridoxal-phosphate-dependent aminotransferase family.</text>
</comment>
<dbReference type="EC" id="4.1.3.38" evidence="8 10"/>
<dbReference type="Gene3D" id="3.20.10.10">
    <property type="entry name" value="D-amino Acid Aminotransferase, subunit A, domain 2"/>
    <property type="match status" value="1"/>
</dbReference>